<dbReference type="PROSITE" id="PS50103">
    <property type="entry name" value="ZF_C3H1"/>
    <property type="match status" value="2"/>
</dbReference>
<accession>A0A9P3Q1W5</accession>
<feature type="compositionally biased region" description="Low complexity" evidence="5">
    <location>
        <begin position="661"/>
        <end position="693"/>
    </location>
</feature>
<feature type="zinc finger region" description="C3H1-type" evidence="4">
    <location>
        <begin position="77"/>
        <end position="104"/>
    </location>
</feature>
<evidence type="ECO:0000259" key="6">
    <source>
        <dbReference type="PROSITE" id="PS50103"/>
    </source>
</evidence>
<dbReference type="PANTHER" id="PTHR11224:SF10">
    <property type="entry name" value="IP09428P-RELATED"/>
    <property type="match status" value="1"/>
</dbReference>
<evidence type="ECO:0000313" key="8">
    <source>
        <dbReference type="Proteomes" id="UP001063166"/>
    </source>
</evidence>
<keyword evidence="1 4" id="KW-0479">Metal-binding</keyword>
<feature type="region of interest" description="Disordered" evidence="5">
    <location>
        <begin position="762"/>
        <end position="798"/>
    </location>
</feature>
<dbReference type="InterPro" id="IPR000571">
    <property type="entry name" value="Znf_CCCH"/>
</dbReference>
<dbReference type="Pfam" id="PF00642">
    <property type="entry name" value="zf-CCCH"/>
    <property type="match status" value="1"/>
</dbReference>
<feature type="compositionally biased region" description="Low complexity" evidence="5">
    <location>
        <begin position="232"/>
        <end position="254"/>
    </location>
</feature>
<name>A0A9P3Q1W5_LYOSH</name>
<dbReference type="PANTHER" id="PTHR11224">
    <property type="entry name" value="MAKORIN-RELATED"/>
    <property type="match status" value="1"/>
</dbReference>
<feature type="region of interest" description="Disordered" evidence="5">
    <location>
        <begin position="220"/>
        <end position="342"/>
    </location>
</feature>
<feature type="compositionally biased region" description="Low complexity" evidence="5">
    <location>
        <begin position="487"/>
        <end position="500"/>
    </location>
</feature>
<dbReference type="OrthoDB" id="411372at2759"/>
<feature type="compositionally biased region" description="Low complexity" evidence="5">
    <location>
        <begin position="328"/>
        <end position="342"/>
    </location>
</feature>
<dbReference type="GO" id="GO:0008270">
    <property type="term" value="F:zinc ion binding"/>
    <property type="evidence" value="ECO:0007669"/>
    <property type="project" value="UniProtKB-KW"/>
</dbReference>
<feature type="region of interest" description="Disordered" evidence="5">
    <location>
        <begin position="549"/>
        <end position="590"/>
    </location>
</feature>
<feature type="region of interest" description="Disordered" evidence="5">
    <location>
        <begin position="661"/>
        <end position="736"/>
    </location>
</feature>
<evidence type="ECO:0000256" key="3">
    <source>
        <dbReference type="ARBA" id="ARBA00022833"/>
    </source>
</evidence>
<feature type="compositionally biased region" description="Low complexity" evidence="5">
    <location>
        <begin position="274"/>
        <end position="284"/>
    </location>
</feature>
<protein>
    <submittedName>
        <fullName evidence="7">Zinc finger</fullName>
    </submittedName>
</protein>
<evidence type="ECO:0000256" key="1">
    <source>
        <dbReference type="ARBA" id="ARBA00022723"/>
    </source>
</evidence>
<sequence length="909" mass="90543">MPATESSSHPDDRDRDRDIDRSERGADRGGGSRQKSSTTSNSKSSKDLSHVPCKFFKVGGCTAGSSCPFSHVLPEPGGQKETCAWFVKGNCKFGHKCALAHILPGQSMAMDRKNKKAAQVAAQAAAAGERGERGGGKEGKGARGGNVKRDGHAPSSGAAGNRNPLLAGGSTAPTRIASSTPTGRPPMSMPLKATLSPSAPAPPLASFGVLDDLEGELATAPAQGKQASQDGTAITTTTTTTTTASVDTSTTTSAEAEQGASKPKSPEPLPASAPRPAAAPAKPSQDFGPIGSPPSSVSRPNGTTFSPGTSPQKLNGISVVGPSDHAHNNNNNNSNSNNFLSSSPFSAPGAQSVFLSGAASYNGAGAGGMAASLGSGLAMIGGGRKAWGGTGESGSIGTGTGGFGGMVPSSVHQRMNGAKGGEFDPGFEYEEYGGANNKSKRAALGMGLGRRAPPADVAVEDEDLEDFLPSSLTDLLTPEERSRRMSRSNSGQGPATALGAPGAGAGLAAGEMRAGAGAGAGMGLGHRYSRSVPAPSLLGDIKSIWAENNNANPLPSSPPTHRGTPSSSFMPRFDGASLGHGGAGGEDMLSMSMGSASSGMMGLSPSNASAAFLPGLHSHYLTSKAKQAQAQQLGLGGLARGVRGTSGPLNLASNYLLGAGAGAGSAHSGSPSGNQLHTHTNTQTNTQHTYRTTPSPFDLTQHQHQHQHLHPQPHTARPIPSGAAANKANPDEGTHLLSPSARALQAHAPGQSLPQGLAAGYSRIHALPPPPSLASPGSASIFGGGTPPTTDSAAANAGIPSSGPYGGWKTTATGGAAASPPASGAGGLDAMFSRLSYSAAAVSRTGTGTGTTATTTAPPTTTTAAGAGNAGPPGLTRNVSGGRYAQPLSPLSGPVVSRDDDDDLFSMDG</sequence>
<feature type="compositionally biased region" description="Acidic residues" evidence="5">
    <location>
        <begin position="899"/>
        <end position="909"/>
    </location>
</feature>
<feature type="domain" description="C3H1-type" evidence="6">
    <location>
        <begin position="77"/>
        <end position="104"/>
    </location>
</feature>
<feature type="compositionally biased region" description="Basic and acidic residues" evidence="5">
    <location>
        <begin position="129"/>
        <end position="152"/>
    </location>
</feature>
<evidence type="ECO:0000313" key="7">
    <source>
        <dbReference type="EMBL" id="GLB45166.1"/>
    </source>
</evidence>
<keyword evidence="2 4" id="KW-0863">Zinc-finger</keyword>
<evidence type="ECO:0000256" key="2">
    <source>
        <dbReference type="ARBA" id="ARBA00022771"/>
    </source>
</evidence>
<dbReference type="AlphaFoldDB" id="A0A9P3Q1W5"/>
<dbReference type="GO" id="GO:0000209">
    <property type="term" value="P:protein polyubiquitination"/>
    <property type="evidence" value="ECO:0007669"/>
    <property type="project" value="InterPro"/>
</dbReference>
<dbReference type="Proteomes" id="UP001063166">
    <property type="component" value="Unassembled WGS sequence"/>
</dbReference>
<proteinExistence type="predicted"/>
<feature type="zinc finger region" description="C3H1-type" evidence="4">
    <location>
        <begin position="47"/>
        <end position="74"/>
    </location>
</feature>
<keyword evidence="8" id="KW-1185">Reference proteome</keyword>
<feature type="region of interest" description="Disordered" evidence="5">
    <location>
        <begin position="1"/>
        <end position="48"/>
    </location>
</feature>
<feature type="domain" description="C3H1-type" evidence="6">
    <location>
        <begin position="47"/>
        <end position="74"/>
    </location>
</feature>
<feature type="compositionally biased region" description="Basic and acidic residues" evidence="5">
    <location>
        <begin position="8"/>
        <end position="27"/>
    </location>
</feature>
<dbReference type="GO" id="GO:0061630">
    <property type="term" value="F:ubiquitin protein ligase activity"/>
    <property type="evidence" value="ECO:0007669"/>
    <property type="project" value="InterPro"/>
</dbReference>
<evidence type="ECO:0000256" key="5">
    <source>
        <dbReference type="SAM" id="MobiDB-lite"/>
    </source>
</evidence>
<feature type="region of interest" description="Disordered" evidence="5">
    <location>
        <begin position="843"/>
        <end position="909"/>
    </location>
</feature>
<feature type="compositionally biased region" description="Polar residues" evidence="5">
    <location>
        <begin position="171"/>
        <end position="182"/>
    </location>
</feature>
<reference evidence="7" key="1">
    <citation type="submission" date="2022-07" db="EMBL/GenBank/DDBJ databases">
        <title>The genome of Lyophyllum shimeji provides insight into the initial evolution of ectomycorrhizal fungal genome.</title>
        <authorList>
            <person name="Kobayashi Y."/>
            <person name="Shibata T."/>
            <person name="Hirakawa H."/>
            <person name="Shigenobu S."/>
            <person name="Nishiyama T."/>
            <person name="Yamada A."/>
            <person name="Hasebe M."/>
            <person name="Kawaguchi M."/>
        </authorList>
    </citation>
    <scope>NUCLEOTIDE SEQUENCE</scope>
    <source>
        <strain evidence="7">AT787</strain>
    </source>
</reference>
<dbReference type="InterPro" id="IPR045072">
    <property type="entry name" value="MKRN-like"/>
</dbReference>
<gene>
    <name evidence="7" type="ORF">LshimejAT787_2000710</name>
</gene>
<evidence type="ECO:0000256" key="4">
    <source>
        <dbReference type="PROSITE-ProRule" id="PRU00723"/>
    </source>
</evidence>
<organism evidence="7 8">
    <name type="scientific">Lyophyllum shimeji</name>
    <name type="common">Hon-shimeji</name>
    <name type="synonym">Tricholoma shimeji</name>
    <dbReference type="NCBI Taxonomy" id="47721"/>
    <lineage>
        <taxon>Eukaryota</taxon>
        <taxon>Fungi</taxon>
        <taxon>Dikarya</taxon>
        <taxon>Basidiomycota</taxon>
        <taxon>Agaricomycotina</taxon>
        <taxon>Agaricomycetes</taxon>
        <taxon>Agaricomycetidae</taxon>
        <taxon>Agaricales</taxon>
        <taxon>Tricholomatineae</taxon>
        <taxon>Lyophyllaceae</taxon>
        <taxon>Lyophyllum</taxon>
    </lineage>
</organism>
<feature type="region of interest" description="Disordered" evidence="5">
    <location>
        <begin position="474"/>
        <end position="502"/>
    </location>
</feature>
<comment type="caution">
    <text evidence="7">The sequence shown here is derived from an EMBL/GenBank/DDBJ whole genome shotgun (WGS) entry which is preliminary data.</text>
</comment>
<feature type="compositionally biased region" description="Low complexity" evidence="5">
    <location>
        <begin position="850"/>
        <end position="874"/>
    </location>
</feature>
<dbReference type="SMART" id="SM00356">
    <property type="entry name" value="ZnF_C3H1"/>
    <property type="match status" value="2"/>
</dbReference>
<dbReference type="EMBL" id="BRPK01000020">
    <property type="protein sequence ID" value="GLB45166.1"/>
    <property type="molecule type" value="Genomic_DNA"/>
</dbReference>
<keyword evidence="3 4" id="KW-0862">Zinc</keyword>
<feature type="compositionally biased region" description="Polar residues" evidence="5">
    <location>
        <begin position="293"/>
        <end position="315"/>
    </location>
</feature>
<feature type="region of interest" description="Disordered" evidence="5">
    <location>
        <begin position="122"/>
        <end position="199"/>
    </location>
</feature>
<dbReference type="Gene3D" id="4.10.1000.10">
    <property type="entry name" value="Zinc finger, CCCH-type"/>
    <property type="match status" value="1"/>
</dbReference>